<protein>
    <submittedName>
        <fullName evidence="1">Uncharacterized protein</fullName>
    </submittedName>
</protein>
<accession>A0A183PL31</accession>
<name>A0A183PL31_9TREM</name>
<proteinExistence type="predicted"/>
<keyword evidence="2" id="KW-1185">Reference proteome</keyword>
<evidence type="ECO:0000313" key="2">
    <source>
        <dbReference type="Proteomes" id="UP000269396"/>
    </source>
</evidence>
<organism evidence="1 2">
    <name type="scientific">Schistosoma mattheei</name>
    <dbReference type="NCBI Taxonomy" id="31246"/>
    <lineage>
        <taxon>Eukaryota</taxon>
        <taxon>Metazoa</taxon>
        <taxon>Spiralia</taxon>
        <taxon>Lophotrochozoa</taxon>
        <taxon>Platyhelminthes</taxon>
        <taxon>Trematoda</taxon>
        <taxon>Digenea</taxon>
        <taxon>Strigeidida</taxon>
        <taxon>Schistosomatoidea</taxon>
        <taxon>Schistosomatidae</taxon>
        <taxon>Schistosoma</taxon>
    </lineage>
</organism>
<dbReference type="STRING" id="31246.A0A183PL31"/>
<dbReference type="Proteomes" id="UP000269396">
    <property type="component" value="Unassembled WGS sequence"/>
</dbReference>
<dbReference type="InterPro" id="IPR035969">
    <property type="entry name" value="Rab-GAP_TBC_sf"/>
</dbReference>
<evidence type="ECO:0000313" key="1">
    <source>
        <dbReference type="EMBL" id="VDP67607.1"/>
    </source>
</evidence>
<dbReference type="AlphaFoldDB" id="A0A183PL31"/>
<gene>
    <name evidence="1" type="ORF">SMTD_LOCUS15067</name>
</gene>
<reference evidence="1 2" key="1">
    <citation type="submission" date="2018-11" db="EMBL/GenBank/DDBJ databases">
        <authorList>
            <consortium name="Pathogen Informatics"/>
        </authorList>
    </citation>
    <scope>NUCLEOTIDE SEQUENCE [LARGE SCALE GENOMIC DNA]</scope>
    <source>
        <strain>Denwood</strain>
        <strain evidence="2">Zambia</strain>
    </source>
</reference>
<dbReference type="EMBL" id="UZAL01035400">
    <property type="protein sequence ID" value="VDP67607.1"/>
    <property type="molecule type" value="Genomic_DNA"/>
</dbReference>
<dbReference type="SUPFAM" id="SSF47923">
    <property type="entry name" value="Ypt/Rab-GAP domain of gyp1p"/>
    <property type="match status" value="1"/>
</dbReference>
<sequence>MIHLPTYAPFQPSHRLSSGLVTQSQRSKINRKSDWNSTSPYQEPHWEVIERILYVYYKTHVSQEYAEMDTFYCFNNLMTEIHPNFLRKLDGSHEAGLGEHLRFSIHFSFIKAPDLMRCLFKKNNWYFSQYFLSSYIIIIIL</sequence>